<dbReference type="Pfam" id="PF07695">
    <property type="entry name" value="7TMR-DISM_7TM"/>
    <property type="match status" value="1"/>
</dbReference>
<name>A0A7W4H2B4_9GAMM</name>
<evidence type="ECO:0000256" key="1">
    <source>
        <dbReference type="ARBA" id="ARBA00001946"/>
    </source>
</evidence>
<dbReference type="Proteomes" id="UP000581189">
    <property type="component" value="Unassembled WGS sequence"/>
</dbReference>
<feature type="transmembrane region" description="Helical" evidence="4">
    <location>
        <begin position="368"/>
        <end position="390"/>
    </location>
</feature>
<dbReference type="InterPro" id="IPR011623">
    <property type="entry name" value="7TMR_DISM_rcpt_extracell_dom1"/>
</dbReference>
<sequence>MPGARHHPSLPLLMLLALLLSLLTLPARATLVLHDARPSVALLGQVDYLADPTGELQLQALLASPERFHSSAGRRDLSFGYVQGAIWLRLQVESAASQARDWRLEIDYPSLDRLDLYDVGADGVRHSQAGDMLPFAERSVGNRNPVFDLHLQPGERRTLYLRASSEGSMTLGASLYSRQAHEQHSLQGYVVQALYGGTLIALGCYNLLLFLALRERPFLYYVLFVSVFAIGILGLNGLGAQFLWPQAGWWTNRALPFGINGAAAIGILFARSFLDTPKWLPRGDRWLRLAFVIVACCALGTLLLPVQLALQIMSISGIAMCLTLLGTAFVCLKNRVPSAGIFALAWSMLLGGAVLLALRNFALIPSNFFTIHAMQIGSSLEMILLSFALAARFNELKRQKEQALQQQERQLEQRVAERTEALEEANQRLRGLAMKDPLTGLANRTALQTQLELAIRRSQRRQELLAVMLIDLDGFKPINDQHGHALGDQVLAAIARRLQHCARETDLPARLGGDEFVLVCETINSPEHAEQVAQRVLEQISLPIELDQLTVQVGASIGIALSRGEDSGTLLIRRADAAMYAAKASGRNRVQLHEVTPA</sequence>
<accession>A0A7W4H2B4</accession>
<keyword evidence="4" id="KW-1133">Transmembrane helix</keyword>
<gene>
    <name evidence="6" type="ORF">H3H45_03355</name>
</gene>
<keyword evidence="4" id="KW-0472">Membrane</keyword>
<dbReference type="CDD" id="cd01949">
    <property type="entry name" value="GGDEF"/>
    <property type="match status" value="1"/>
</dbReference>
<feature type="transmembrane region" description="Helical" evidence="4">
    <location>
        <begin position="189"/>
        <end position="211"/>
    </location>
</feature>
<keyword evidence="3" id="KW-0175">Coiled coil</keyword>
<dbReference type="PANTHER" id="PTHR46663">
    <property type="entry name" value="DIGUANYLATE CYCLASE DGCT-RELATED"/>
    <property type="match status" value="1"/>
</dbReference>
<feature type="transmembrane region" description="Helical" evidence="4">
    <location>
        <begin position="254"/>
        <end position="274"/>
    </location>
</feature>
<dbReference type="SUPFAM" id="SSF55073">
    <property type="entry name" value="Nucleotide cyclase"/>
    <property type="match status" value="1"/>
</dbReference>
<dbReference type="Pfam" id="PF00990">
    <property type="entry name" value="GGDEF"/>
    <property type="match status" value="1"/>
</dbReference>
<feature type="transmembrane region" description="Helical" evidence="4">
    <location>
        <begin position="312"/>
        <end position="332"/>
    </location>
</feature>
<keyword evidence="4" id="KW-0812">Transmembrane</keyword>
<dbReference type="EMBL" id="JACJFN010000001">
    <property type="protein sequence ID" value="MBB1518260.1"/>
    <property type="molecule type" value="Genomic_DNA"/>
</dbReference>
<evidence type="ECO:0000256" key="3">
    <source>
        <dbReference type="SAM" id="Coils"/>
    </source>
</evidence>
<evidence type="ECO:0000256" key="2">
    <source>
        <dbReference type="ARBA" id="ARBA00004533"/>
    </source>
</evidence>
<comment type="cofactor">
    <cofactor evidence="1">
        <name>Mg(2+)</name>
        <dbReference type="ChEBI" id="CHEBI:18420"/>
    </cofactor>
</comment>
<feature type="coiled-coil region" evidence="3">
    <location>
        <begin position="390"/>
        <end position="428"/>
    </location>
</feature>
<dbReference type="RefSeq" id="WP_182832324.1">
    <property type="nucleotide sequence ID" value="NZ_JACJFN010000001.1"/>
</dbReference>
<evidence type="ECO:0000313" key="7">
    <source>
        <dbReference type="Proteomes" id="UP000581189"/>
    </source>
</evidence>
<dbReference type="AlphaFoldDB" id="A0A7W4H2B4"/>
<reference evidence="6 7" key="1">
    <citation type="submission" date="2020-08" db="EMBL/GenBank/DDBJ databases">
        <authorList>
            <person name="Kim C.M."/>
        </authorList>
    </citation>
    <scope>NUCLEOTIDE SEQUENCE [LARGE SCALE GENOMIC DNA]</scope>
    <source>
        <strain evidence="6 7">SR9</strain>
    </source>
</reference>
<dbReference type="Gene3D" id="2.60.40.2380">
    <property type="match status" value="1"/>
</dbReference>
<keyword evidence="7" id="KW-1185">Reference proteome</keyword>
<feature type="transmembrane region" description="Helical" evidence="4">
    <location>
        <begin position="218"/>
        <end position="242"/>
    </location>
</feature>
<evidence type="ECO:0000259" key="5">
    <source>
        <dbReference type="PROSITE" id="PS50887"/>
    </source>
</evidence>
<dbReference type="GO" id="GO:0005886">
    <property type="term" value="C:plasma membrane"/>
    <property type="evidence" value="ECO:0007669"/>
    <property type="project" value="UniProtKB-SubCell"/>
</dbReference>
<evidence type="ECO:0000256" key="4">
    <source>
        <dbReference type="SAM" id="Phobius"/>
    </source>
</evidence>
<protein>
    <submittedName>
        <fullName evidence="6">Diguanylate cyclase</fullName>
    </submittedName>
</protein>
<dbReference type="InterPro" id="IPR052163">
    <property type="entry name" value="DGC-Regulatory_Protein"/>
</dbReference>
<dbReference type="PANTHER" id="PTHR46663:SF2">
    <property type="entry name" value="GGDEF DOMAIN-CONTAINING PROTEIN"/>
    <property type="match status" value="1"/>
</dbReference>
<comment type="subcellular location">
    <subcellularLocation>
        <location evidence="2">Cell inner membrane</location>
    </subcellularLocation>
</comment>
<dbReference type="InterPro" id="IPR043128">
    <property type="entry name" value="Rev_trsase/Diguanyl_cyclase"/>
</dbReference>
<dbReference type="GO" id="GO:0003824">
    <property type="term" value="F:catalytic activity"/>
    <property type="evidence" value="ECO:0007669"/>
    <property type="project" value="UniProtKB-ARBA"/>
</dbReference>
<feature type="transmembrane region" description="Helical" evidence="4">
    <location>
        <begin position="286"/>
        <end position="306"/>
    </location>
</feature>
<dbReference type="InterPro" id="IPR011622">
    <property type="entry name" value="7TMR_DISM_rcpt_extracell_dom2"/>
</dbReference>
<evidence type="ECO:0000313" key="6">
    <source>
        <dbReference type="EMBL" id="MBB1518260.1"/>
    </source>
</evidence>
<dbReference type="Pfam" id="PF07696">
    <property type="entry name" value="7TMR-DISMED2"/>
    <property type="match status" value="1"/>
</dbReference>
<organism evidence="6 7">
    <name type="scientific">Aquipseudomonas guryensis</name>
    <dbReference type="NCBI Taxonomy" id="2759165"/>
    <lineage>
        <taxon>Bacteria</taxon>
        <taxon>Pseudomonadati</taxon>
        <taxon>Pseudomonadota</taxon>
        <taxon>Gammaproteobacteria</taxon>
        <taxon>Pseudomonadales</taxon>
        <taxon>Pseudomonadaceae</taxon>
        <taxon>Aquipseudomonas</taxon>
    </lineage>
</organism>
<dbReference type="InterPro" id="IPR029787">
    <property type="entry name" value="Nucleotide_cyclase"/>
</dbReference>
<proteinExistence type="predicted"/>
<dbReference type="FunFam" id="3.30.70.270:FF:000001">
    <property type="entry name" value="Diguanylate cyclase domain protein"/>
    <property type="match status" value="1"/>
</dbReference>
<dbReference type="SMART" id="SM00267">
    <property type="entry name" value="GGDEF"/>
    <property type="match status" value="1"/>
</dbReference>
<dbReference type="NCBIfam" id="TIGR00254">
    <property type="entry name" value="GGDEF"/>
    <property type="match status" value="1"/>
</dbReference>
<dbReference type="InterPro" id="IPR000160">
    <property type="entry name" value="GGDEF_dom"/>
</dbReference>
<comment type="caution">
    <text evidence="6">The sequence shown here is derived from an EMBL/GenBank/DDBJ whole genome shotgun (WGS) entry which is preliminary data.</text>
</comment>
<dbReference type="PROSITE" id="PS50887">
    <property type="entry name" value="GGDEF"/>
    <property type="match status" value="1"/>
</dbReference>
<feature type="domain" description="GGDEF" evidence="5">
    <location>
        <begin position="463"/>
        <end position="595"/>
    </location>
</feature>
<dbReference type="Gene3D" id="3.30.70.270">
    <property type="match status" value="1"/>
</dbReference>
<feature type="transmembrane region" description="Helical" evidence="4">
    <location>
        <begin position="339"/>
        <end position="362"/>
    </location>
</feature>